<reference evidence="1 2" key="1">
    <citation type="submission" date="2019-07" db="EMBL/GenBank/DDBJ databases">
        <title>The draft genome sequence of Vibrio algivorus M1486.</title>
        <authorList>
            <person name="Meng X."/>
        </authorList>
    </citation>
    <scope>NUCLEOTIDE SEQUENCE [LARGE SCALE GENOMIC DNA]</scope>
    <source>
        <strain evidence="1 2">M1486</strain>
    </source>
</reference>
<dbReference type="RefSeq" id="WP_144229601.1">
    <property type="nucleotide sequence ID" value="NZ_CANNCB010000028.1"/>
</dbReference>
<dbReference type="AlphaFoldDB" id="A0A557PGV5"/>
<dbReference type="OrthoDB" id="5878502at2"/>
<sequence>MQNTNDPWVCIDDDESDYIVEHFEVRVKGQKRKPLIIKAPTMSKLLFLTRQYLNTSDHVVRNILRVTIIDTPDPITAAEHFRIIEALEHHLAQRA</sequence>
<name>A0A557PGV5_9VIBR</name>
<protein>
    <submittedName>
        <fullName evidence="1">Uncharacterized protein</fullName>
    </submittedName>
</protein>
<evidence type="ECO:0000313" key="1">
    <source>
        <dbReference type="EMBL" id="TVO39897.1"/>
    </source>
</evidence>
<evidence type="ECO:0000313" key="2">
    <source>
        <dbReference type="Proteomes" id="UP000319828"/>
    </source>
</evidence>
<dbReference type="Proteomes" id="UP000319828">
    <property type="component" value="Unassembled WGS sequence"/>
</dbReference>
<proteinExistence type="predicted"/>
<accession>A0A557PGV5</accession>
<comment type="caution">
    <text evidence="1">The sequence shown here is derived from an EMBL/GenBank/DDBJ whole genome shotgun (WGS) entry which is preliminary data.</text>
</comment>
<dbReference type="EMBL" id="VMKJ01000001">
    <property type="protein sequence ID" value="TVO39897.1"/>
    <property type="molecule type" value="Genomic_DNA"/>
</dbReference>
<organism evidence="1 2">
    <name type="scientific">Vibrio algivorus</name>
    <dbReference type="NCBI Taxonomy" id="1667024"/>
    <lineage>
        <taxon>Bacteria</taxon>
        <taxon>Pseudomonadati</taxon>
        <taxon>Pseudomonadota</taxon>
        <taxon>Gammaproteobacteria</taxon>
        <taxon>Vibrionales</taxon>
        <taxon>Vibrionaceae</taxon>
        <taxon>Vibrio</taxon>
    </lineage>
</organism>
<gene>
    <name evidence="1" type="ORF">FOF44_00050</name>
</gene>